<gene>
    <name evidence="4" type="ORF">Q9L58_001017</name>
</gene>
<accession>A0ABR3GWE9</accession>
<keyword evidence="5" id="KW-1185">Reference proteome</keyword>
<dbReference type="Pfam" id="PF20163">
    <property type="entry name" value="DUF6536"/>
    <property type="match status" value="2"/>
</dbReference>
<evidence type="ECO:0000256" key="1">
    <source>
        <dbReference type="SAM" id="MobiDB-lite"/>
    </source>
</evidence>
<dbReference type="Proteomes" id="UP001447188">
    <property type="component" value="Unassembled WGS sequence"/>
</dbReference>
<comment type="caution">
    <text evidence="4">The sequence shown here is derived from an EMBL/GenBank/DDBJ whole genome shotgun (WGS) entry which is preliminary data.</text>
</comment>
<reference evidence="4 5" key="1">
    <citation type="submission" date="2024-02" db="EMBL/GenBank/DDBJ databases">
        <title>Discinaceae phylogenomics.</title>
        <authorList>
            <person name="Dirks A.C."/>
            <person name="James T.Y."/>
        </authorList>
    </citation>
    <scope>NUCLEOTIDE SEQUENCE [LARGE SCALE GENOMIC DNA]</scope>
    <source>
        <strain evidence="4 5">ACD0624</strain>
    </source>
</reference>
<keyword evidence="2" id="KW-1133">Transmembrane helix</keyword>
<protein>
    <recommendedName>
        <fullName evidence="3">DUF6536 domain-containing protein</fullName>
    </recommendedName>
</protein>
<evidence type="ECO:0000313" key="5">
    <source>
        <dbReference type="Proteomes" id="UP001447188"/>
    </source>
</evidence>
<evidence type="ECO:0000259" key="3">
    <source>
        <dbReference type="Pfam" id="PF20163"/>
    </source>
</evidence>
<feature type="domain" description="DUF6536" evidence="3">
    <location>
        <begin position="159"/>
        <end position="190"/>
    </location>
</feature>
<feature type="transmembrane region" description="Helical" evidence="2">
    <location>
        <begin position="63"/>
        <end position="85"/>
    </location>
</feature>
<proteinExistence type="predicted"/>
<keyword evidence="2" id="KW-0472">Membrane</keyword>
<feature type="transmembrane region" description="Helical" evidence="2">
    <location>
        <begin position="316"/>
        <end position="336"/>
    </location>
</feature>
<feature type="transmembrane region" description="Helical" evidence="2">
    <location>
        <begin position="473"/>
        <end position="493"/>
    </location>
</feature>
<dbReference type="EMBL" id="JBBBZM010000007">
    <property type="protein sequence ID" value="KAL0639926.1"/>
    <property type="molecule type" value="Genomic_DNA"/>
</dbReference>
<feature type="region of interest" description="Disordered" evidence="1">
    <location>
        <begin position="674"/>
        <end position="698"/>
    </location>
</feature>
<evidence type="ECO:0000313" key="4">
    <source>
        <dbReference type="EMBL" id="KAL0639926.1"/>
    </source>
</evidence>
<dbReference type="PANTHER" id="PTHR35395:SF1">
    <property type="entry name" value="DUF6536 DOMAIN-CONTAINING PROTEIN"/>
    <property type="match status" value="1"/>
</dbReference>
<feature type="domain" description="DUF6536" evidence="3">
    <location>
        <begin position="59"/>
        <end position="158"/>
    </location>
</feature>
<feature type="transmembrane region" description="Helical" evidence="2">
    <location>
        <begin position="582"/>
        <end position="603"/>
    </location>
</feature>
<keyword evidence="2" id="KW-0812">Transmembrane</keyword>
<evidence type="ECO:0000256" key="2">
    <source>
        <dbReference type="SAM" id="Phobius"/>
    </source>
</evidence>
<dbReference type="InterPro" id="IPR046623">
    <property type="entry name" value="DUF6536"/>
</dbReference>
<feature type="transmembrane region" description="Helical" evidence="2">
    <location>
        <begin position="405"/>
        <end position="433"/>
    </location>
</feature>
<name>A0ABR3GWE9_9PEZI</name>
<dbReference type="PANTHER" id="PTHR35395">
    <property type="entry name" value="DUF6536 DOMAIN-CONTAINING PROTEIN"/>
    <property type="match status" value="1"/>
</dbReference>
<organism evidence="4 5">
    <name type="scientific">Discina gigas</name>
    <dbReference type="NCBI Taxonomy" id="1032678"/>
    <lineage>
        <taxon>Eukaryota</taxon>
        <taxon>Fungi</taxon>
        <taxon>Dikarya</taxon>
        <taxon>Ascomycota</taxon>
        <taxon>Pezizomycotina</taxon>
        <taxon>Pezizomycetes</taxon>
        <taxon>Pezizales</taxon>
        <taxon>Discinaceae</taxon>
        <taxon>Discina</taxon>
    </lineage>
</organism>
<feature type="compositionally biased region" description="Polar residues" evidence="1">
    <location>
        <begin position="674"/>
        <end position="683"/>
    </location>
</feature>
<sequence>MASEDHDIVSRGVYQQYPGYMPLPVLPSSPPLGNSIQQSLDSVTPQIRGKPKSYFPGGWHTGVIGWALWALIVVFINTGLTIWAVKNYGEDGGIGTVYAGSCTTTKKMSMWLHLGINALATVLLSGSNYTMQCLSAPTREEVDKAHACKLWVDIGVSRLSSVPLHLMYNSAIFSSLASNVYLLTVVPEDYALKFLGNYQNYERNKFETLGKRACMQTYGMQFVSASGDVIIVVTGNGTDWVKLDRDFLAHGLGSTGTNTGRLPYDWICNSMQISGPCNINTALANADSWAIEGASVQYCLSQNMDEKCSLQFSRDIMILVIICNVVKFICMVLVVLNSKEPVLVTIGDAISSFLDIRDQTTLDMCVATKWDIQNGYWESSNVFVRGAAYRAWNPHRYHWFRAVSIGRWVICIFLFLLFILVSLILLWIGMLSFHNYDLHRNLKSLWGMGFGAVDIRALAILDSQAPSKGFRGSANIIVANLPQLCISVLYLLYNSIITPMLLGDEWDQFSYDRKTLRVTLPTGGQRSTYFLSVPYKYSVPLMAASGLMHWLVSQSMFLARVVEYRGDTLTNKSITAVGYSPIAIYSVVTGGFMTLLVALVLGLQRYKGMMPVVGSCSAVISAACHPDPQTYPSARLPLQWGVISTDGDIGHCSFSSGPVSPPVPGGWYAGTASACKQSGSSEGTDGASIRSCGQHQES</sequence>